<evidence type="ECO:0000256" key="1">
    <source>
        <dbReference type="ARBA" id="ARBA00001946"/>
    </source>
</evidence>
<dbReference type="GO" id="GO:0016791">
    <property type="term" value="F:phosphatase activity"/>
    <property type="evidence" value="ECO:0007669"/>
    <property type="project" value="UniProtKB-ARBA"/>
</dbReference>
<dbReference type="PANTHER" id="PTHR43200:SF6">
    <property type="entry name" value="3'(2'),5'-BISPHOSPHATE NUCLEOTIDASE"/>
    <property type="match status" value="1"/>
</dbReference>
<evidence type="ECO:0000256" key="2">
    <source>
        <dbReference type="ARBA" id="ARBA00009759"/>
    </source>
</evidence>
<dbReference type="PANTHER" id="PTHR43200">
    <property type="entry name" value="PHOSPHATASE"/>
    <property type="match status" value="1"/>
</dbReference>
<dbReference type="GO" id="GO:0046872">
    <property type="term" value="F:metal ion binding"/>
    <property type="evidence" value="ECO:0007669"/>
    <property type="project" value="UniProtKB-KW"/>
</dbReference>
<accession>A0AAW9DT28</accession>
<feature type="binding site" evidence="6">
    <location>
        <position position="81"/>
    </location>
    <ligand>
        <name>Mg(2+)</name>
        <dbReference type="ChEBI" id="CHEBI:18420"/>
        <label>1</label>
        <note>catalytic</note>
    </ligand>
</feature>
<evidence type="ECO:0000256" key="6">
    <source>
        <dbReference type="PIRSR" id="PIRSR600760-2"/>
    </source>
</evidence>
<evidence type="ECO:0000313" key="8">
    <source>
        <dbReference type="Proteomes" id="UP001279553"/>
    </source>
</evidence>
<keyword evidence="8" id="KW-1185">Reference proteome</keyword>
<dbReference type="AlphaFoldDB" id="A0AAW9DT28"/>
<evidence type="ECO:0000256" key="5">
    <source>
        <dbReference type="ARBA" id="ARBA00022842"/>
    </source>
</evidence>
<dbReference type="InterPro" id="IPR000760">
    <property type="entry name" value="Inositol_monophosphatase-like"/>
</dbReference>
<dbReference type="InterPro" id="IPR020583">
    <property type="entry name" value="Inositol_monoP_metal-BS"/>
</dbReference>
<comment type="similarity">
    <text evidence="2">Belongs to the inositol monophosphatase superfamily.</text>
</comment>
<dbReference type="GO" id="GO:0000105">
    <property type="term" value="P:L-histidine biosynthetic process"/>
    <property type="evidence" value="ECO:0007669"/>
    <property type="project" value="TreeGrafter"/>
</dbReference>
<evidence type="ECO:0000256" key="4">
    <source>
        <dbReference type="ARBA" id="ARBA00022801"/>
    </source>
</evidence>
<dbReference type="Proteomes" id="UP001279553">
    <property type="component" value="Unassembled WGS sequence"/>
</dbReference>
<dbReference type="Gene3D" id="3.40.190.80">
    <property type="match status" value="1"/>
</dbReference>
<feature type="binding site" evidence="6">
    <location>
        <position position="84"/>
    </location>
    <ligand>
        <name>Mg(2+)</name>
        <dbReference type="ChEBI" id="CHEBI:18420"/>
        <label>1</label>
        <note>catalytic</note>
    </ligand>
</feature>
<dbReference type="CDD" id="cd01641">
    <property type="entry name" value="Bacterial_IMPase_like_1"/>
    <property type="match status" value="1"/>
</dbReference>
<keyword evidence="5 6" id="KW-0460">Magnesium</keyword>
<organism evidence="7 8">
    <name type="scientific">Acidiphilium acidophilum</name>
    <name type="common">Thiobacillus acidophilus</name>
    <dbReference type="NCBI Taxonomy" id="76588"/>
    <lineage>
        <taxon>Bacteria</taxon>
        <taxon>Pseudomonadati</taxon>
        <taxon>Pseudomonadota</taxon>
        <taxon>Alphaproteobacteria</taxon>
        <taxon>Acetobacterales</taxon>
        <taxon>Acidocellaceae</taxon>
        <taxon>Acidiphilium</taxon>
    </lineage>
</organism>
<dbReference type="EMBL" id="JAWXYB010000018">
    <property type="protein sequence ID" value="MDX5932046.1"/>
    <property type="molecule type" value="Genomic_DNA"/>
</dbReference>
<dbReference type="PROSITE" id="PS00629">
    <property type="entry name" value="IMP_1"/>
    <property type="match status" value="1"/>
</dbReference>
<feature type="binding site" evidence="6">
    <location>
        <position position="66"/>
    </location>
    <ligand>
        <name>Mg(2+)</name>
        <dbReference type="ChEBI" id="CHEBI:18420"/>
        <label>1</label>
        <note>catalytic</note>
    </ligand>
</feature>
<evidence type="ECO:0000256" key="3">
    <source>
        <dbReference type="ARBA" id="ARBA00022723"/>
    </source>
</evidence>
<gene>
    <name evidence="7" type="ORF">SIL87_14885</name>
</gene>
<dbReference type="PRINTS" id="PR00377">
    <property type="entry name" value="IMPHPHTASES"/>
</dbReference>
<protein>
    <submittedName>
        <fullName evidence="7">Inositol monophosphatase family protein</fullName>
    </submittedName>
</protein>
<dbReference type="SUPFAM" id="SSF56655">
    <property type="entry name" value="Carbohydrate phosphatase"/>
    <property type="match status" value="1"/>
</dbReference>
<reference evidence="7 8" key="1">
    <citation type="submission" date="2023-11" db="EMBL/GenBank/DDBJ databases">
        <title>MicrobeMod: A computational toolkit for identifying prokaryotic methylation and restriction-modification with nanopore sequencing.</title>
        <authorList>
            <person name="Crits-Christoph A."/>
            <person name="Kang S.C."/>
            <person name="Lee H."/>
            <person name="Ostrov N."/>
        </authorList>
    </citation>
    <scope>NUCLEOTIDE SEQUENCE [LARGE SCALE GENOMIC DNA]</scope>
    <source>
        <strain evidence="7 8">DSMZ 700</strain>
    </source>
</reference>
<comment type="cofactor">
    <cofactor evidence="1 6">
        <name>Mg(2+)</name>
        <dbReference type="ChEBI" id="CHEBI:18420"/>
    </cofactor>
</comment>
<keyword evidence="4" id="KW-0378">Hydrolase</keyword>
<dbReference type="InterPro" id="IPR051090">
    <property type="entry name" value="Inositol_monoP_superfamily"/>
</dbReference>
<name>A0AAW9DT28_ACIAO</name>
<sequence>MKLDVAAVAHTAADAAGDVIQRYFRLLPEVETKSDDSPVTLADQGAESAIRAVLTTYTPEFGIIGEEMGGNATGRMTWVIDPIDGTRAFITGRPIFATLIALLDDGVPVLGLIDQPITGERWLAHDGRLHFTGRHGRPGTRRIFSLADAELSCTSPDMFSPAQRGQFSNLAGTCRRVTYGGDAYAYGLLALGQIDVIAEAGLKPWDWASIVPIIEAAGGAVTDWQGRRLALDGPGEVLALGDRAQRDAAIAALNQSAA</sequence>
<dbReference type="Gene3D" id="3.30.540.10">
    <property type="entry name" value="Fructose-1,6-Bisphosphatase, subunit A, domain 1"/>
    <property type="match status" value="1"/>
</dbReference>
<dbReference type="RefSeq" id="WP_319614896.1">
    <property type="nucleotide sequence ID" value="NZ_JAWXYB010000018.1"/>
</dbReference>
<dbReference type="Pfam" id="PF00459">
    <property type="entry name" value="Inositol_P"/>
    <property type="match status" value="1"/>
</dbReference>
<feature type="binding site" evidence="6">
    <location>
        <position position="83"/>
    </location>
    <ligand>
        <name>Mg(2+)</name>
        <dbReference type="ChEBI" id="CHEBI:18420"/>
        <label>1</label>
        <note>catalytic</note>
    </ligand>
</feature>
<proteinExistence type="inferred from homology"/>
<keyword evidence="3 6" id="KW-0479">Metal-binding</keyword>
<feature type="binding site" evidence="6">
    <location>
        <position position="206"/>
    </location>
    <ligand>
        <name>Mg(2+)</name>
        <dbReference type="ChEBI" id="CHEBI:18420"/>
        <label>1</label>
        <note>catalytic</note>
    </ligand>
</feature>
<comment type="caution">
    <text evidence="7">The sequence shown here is derived from an EMBL/GenBank/DDBJ whole genome shotgun (WGS) entry which is preliminary data.</text>
</comment>
<evidence type="ECO:0000313" key="7">
    <source>
        <dbReference type="EMBL" id="MDX5932046.1"/>
    </source>
</evidence>